<keyword evidence="3" id="KW-1185">Reference proteome</keyword>
<feature type="transmembrane region" description="Helical" evidence="1">
    <location>
        <begin position="80"/>
        <end position="107"/>
    </location>
</feature>
<sequence>MKNQLHHSIDTDLNDLESLTNFNQSFNEHDKQQERKKILIQIFNNLSLYIIICLIIFPIIFLVIGIIYRNSCIAKPNIPIFLIIFGILILINLFIYQILGITFLALIRRARSFSLEKGIGILIATLFGIIFSIIIFIWWITGTIWWVKLTLRIKLQLKHPASLAFCHPIVYWTALLANIFGLIGFIIQICIAIDDSMTASKQSSNIGR</sequence>
<feature type="transmembrane region" description="Helical" evidence="1">
    <location>
        <begin position="119"/>
        <end position="140"/>
    </location>
</feature>
<evidence type="ECO:0008006" key="4">
    <source>
        <dbReference type="Google" id="ProtNLM"/>
    </source>
</evidence>
<reference evidence="2" key="1">
    <citation type="submission" date="2021-02" db="EMBL/GenBank/DDBJ databases">
        <authorList>
            <person name="Nowell W R."/>
        </authorList>
    </citation>
    <scope>NUCLEOTIDE SEQUENCE</scope>
</reference>
<dbReference type="PANTHER" id="PTHR33444:SF7">
    <property type="entry name" value="TRANSMEMBRANE PROTEIN 272"/>
    <property type="match status" value="1"/>
</dbReference>
<organism evidence="2 3">
    <name type="scientific">Rotaria sordida</name>
    <dbReference type="NCBI Taxonomy" id="392033"/>
    <lineage>
        <taxon>Eukaryota</taxon>
        <taxon>Metazoa</taxon>
        <taxon>Spiralia</taxon>
        <taxon>Gnathifera</taxon>
        <taxon>Rotifera</taxon>
        <taxon>Eurotatoria</taxon>
        <taxon>Bdelloidea</taxon>
        <taxon>Philodinida</taxon>
        <taxon>Philodinidae</taxon>
        <taxon>Rotaria</taxon>
    </lineage>
</organism>
<dbReference type="EMBL" id="CAJNOL010000088">
    <property type="protein sequence ID" value="CAF0834063.1"/>
    <property type="molecule type" value="Genomic_DNA"/>
</dbReference>
<evidence type="ECO:0000313" key="3">
    <source>
        <dbReference type="Proteomes" id="UP000663870"/>
    </source>
</evidence>
<dbReference type="Proteomes" id="UP000663870">
    <property type="component" value="Unassembled WGS sequence"/>
</dbReference>
<keyword evidence="1" id="KW-1133">Transmembrane helix</keyword>
<keyword evidence="1" id="KW-0812">Transmembrane</keyword>
<evidence type="ECO:0000313" key="2">
    <source>
        <dbReference type="EMBL" id="CAF0834063.1"/>
    </source>
</evidence>
<name>A0A813V240_9BILA</name>
<proteinExistence type="predicted"/>
<accession>A0A813V240</accession>
<dbReference type="InterPro" id="IPR040350">
    <property type="entry name" value="TMEM272"/>
</dbReference>
<feature type="transmembrane region" description="Helical" evidence="1">
    <location>
        <begin position="169"/>
        <end position="193"/>
    </location>
</feature>
<keyword evidence="1" id="KW-0472">Membrane</keyword>
<protein>
    <recommendedName>
        <fullName evidence="4">Transmembrane protein</fullName>
    </recommendedName>
</protein>
<feature type="transmembrane region" description="Helical" evidence="1">
    <location>
        <begin position="46"/>
        <end position="68"/>
    </location>
</feature>
<comment type="caution">
    <text evidence="2">The sequence shown here is derived from an EMBL/GenBank/DDBJ whole genome shotgun (WGS) entry which is preliminary data.</text>
</comment>
<gene>
    <name evidence="2" type="ORF">JXQ802_LOCUS5837</name>
</gene>
<evidence type="ECO:0000256" key="1">
    <source>
        <dbReference type="SAM" id="Phobius"/>
    </source>
</evidence>
<dbReference type="AlphaFoldDB" id="A0A813V240"/>
<dbReference type="PANTHER" id="PTHR33444">
    <property type="entry name" value="SI:DKEY-19B23.12-RELATED"/>
    <property type="match status" value="1"/>
</dbReference>